<gene>
    <name evidence="2" type="ORF">K0U00_17250</name>
</gene>
<keyword evidence="3" id="KW-1185">Reference proteome</keyword>
<dbReference type="Proteomes" id="UP001519887">
    <property type="component" value="Unassembled WGS sequence"/>
</dbReference>
<feature type="domain" description="EAL" evidence="1">
    <location>
        <begin position="1"/>
        <end position="183"/>
    </location>
</feature>
<protein>
    <submittedName>
        <fullName evidence="2">EAL domain-containing protein</fullName>
    </submittedName>
</protein>
<sequence>LRSACLQNKAWQDAGMPPMMMSVNLSMRQFRQHQLAERIKSILEQTGMASQYLELEITESMTSDVEFATETLTSLKKLGVQISIDDFGTGYSSLVYLKRFPIDKLKIDRSFVSDLTNGGSDAAIVTTITSMAKNLKLRVTAEGVENDEQIRLLRERQCEEAQGYYFTKPIPASLFENWYRHRSQTA</sequence>
<accession>A0ABS7C4W1</accession>
<evidence type="ECO:0000259" key="1">
    <source>
        <dbReference type="PROSITE" id="PS50883"/>
    </source>
</evidence>
<dbReference type="Pfam" id="PF00563">
    <property type="entry name" value="EAL"/>
    <property type="match status" value="1"/>
</dbReference>
<dbReference type="EMBL" id="JAHZIK010000431">
    <property type="protein sequence ID" value="MBW7455776.1"/>
    <property type="molecule type" value="Genomic_DNA"/>
</dbReference>
<dbReference type="SMART" id="SM00052">
    <property type="entry name" value="EAL"/>
    <property type="match status" value="1"/>
</dbReference>
<feature type="non-terminal residue" evidence="2">
    <location>
        <position position="1"/>
    </location>
</feature>
<evidence type="ECO:0000313" key="2">
    <source>
        <dbReference type="EMBL" id="MBW7455776.1"/>
    </source>
</evidence>
<dbReference type="InterPro" id="IPR001633">
    <property type="entry name" value="EAL_dom"/>
</dbReference>
<dbReference type="Gene3D" id="3.20.20.450">
    <property type="entry name" value="EAL domain"/>
    <property type="match status" value="1"/>
</dbReference>
<name>A0ABS7C4W1_9BACL</name>
<dbReference type="PROSITE" id="PS50883">
    <property type="entry name" value="EAL"/>
    <property type="match status" value="1"/>
</dbReference>
<proteinExistence type="predicted"/>
<dbReference type="InterPro" id="IPR035919">
    <property type="entry name" value="EAL_sf"/>
</dbReference>
<dbReference type="SUPFAM" id="SSF141868">
    <property type="entry name" value="EAL domain-like"/>
    <property type="match status" value="1"/>
</dbReference>
<reference evidence="2 3" key="1">
    <citation type="submission" date="2021-07" db="EMBL/GenBank/DDBJ databases">
        <title>Paenibacillus radiodurans sp. nov., isolated from the southeastern edge of Tengger Desert.</title>
        <authorList>
            <person name="Zhang G."/>
        </authorList>
    </citation>
    <scope>NUCLEOTIDE SEQUENCE [LARGE SCALE GENOMIC DNA]</scope>
    <source>
        <strain evidence="2 3">CCM 7311</strain>
    </source>
</reference>
<dbReference type="PANTHER" id="PTHR33121">
    <property type="entry name" value="CYCLIC DI-GMP PHOSPHODIESTERASE PDEF"/>
    <property type="match status" value="1"/>
</dbReference>
<dbReference type="PANTHER" id="PTHR33121:SF70">
    <property type="entry name" value="SIGNALING PROTEIN YKOW"/>
    <property type="match status" value="1"/>
</dbReference>
<comment type="caution">
    <text evidence="2">The sequence shown here is derived from an EMBL/GenBank/DDBJ whole genome shotgun (WGS) entry which is preliminary data.</text>
</comment>
<organism evidence="2 3">
    <name type="scientific">Paenibacillus sepulcri</name>
    <dbReference type="NCBI Taxonomy" id="359917"/>
    <lineage>
        <taxon>Bacteria</taxon>
        <taxon>Bacillati</taxon>
        <taxon>Bacillota</taxon>
        <taxon>Bacilli</taxon>
        <taxon>Bacillales</taxon>
        <taxon>Paenibacillaceae</taxon>
        <taxon>Paenibacillus</taxon>
    </lineage>
</organism>
<dbReference type="CDD" id="cd01948">
    <property type="entry name" value="EAL"/>
    <property type="match status" value="1"/>
</dbReference>
<evidence type="ECO:0000313" key="3">
    <source>
        <dbReference type="Proteomes" id="UP001519887"/>
    </source>
</evidence>
<dbReference type="InterPro" id="IPR050706">
    <property type="entry name" value="Cyclic-di-GMP_PDE-like"/>
</dbReference>